<evidence type="ECO:0000256" key="1">
    <source>
        <dbReference type="SAM" id="MobiDB-lite"/>
    </source>
</evidence>
<dbReference type="Proteomes" id="UP000035642">
    <property type="component" value="Unassembled WGS sequence"/>
</dbReference>
<keyword evidence="2" id="KW-1185">Reference proteome</keyword>
<proteinExistence type="predicted"/>
<feature type="compositionally biased region" description="Low complexity" evidence="1">
    <location>
        <begin position="112"/>
        <end position="127"/>
    </location>
</feature>
<accession>A0A158P6P1</accession>
<sequence length="203" mass="21684">MLKIGEEATEGVMDVGSEASEANALLWFILFEETTAGTMNGSGDGFPITLVETDLSQEYGVPAATVPSVNVSSLMPQISESHSEMESANKVSLRKSVDSDPGDFVKIDGADNGNSSGQTSSPSQTTAPNALDVAAAAQLEDKGEVKTKSADIEQSDEELNETCVMPLQQWPSWVWQVAALVVSCMREESAVVELRFITDMVIF</sequence>
<dbReference type="AlphaFoldDB" id="A0A158P6P1"/>
<organism evidence="2 3">
    <name type="scientific">Angiostrongylus cantonensis</name>
    <name type="common">Rat lungworm</name>
    <dbReference type="NCBI Taxonomy" id="6313"/>
    <lineage>
        <taxon>Eukaryota</taxon>
        <taxon>Metazoa</taxon>
        <taxon>Ecdysozoa</taxon>
        <taxon>Nematoda</taxon>
        <taxon>Chromadorea</taxon>
        <taxon>Rhabditida</taxon>
        <taxon>Rhabditina</taxon>
        <taxon>Rhabditomorpha</taxon>
        <taxon>Strongyloidea</taxon>
        <taxon>Metastrongylidae</taxon>
        <taxon>Angiostrongylus</taxon>
    </lineage>
</organism>
<reference evidence="3" key="2">
    <citation type="submission" date="2016-04" db="UniProtKB">
        <authorList>
            <consortium name="WormBaseParasite"/>
        </authorList>
    </citation>
    <scope>IDENTIFICATION</scope>
</reference>
<feature type="region of interest" description="Disordered" evidence="1">
    <location>
        <begin position="80"/>
        <end position="127"/>
    </location>
</feature>
<dbReference type="STRING" id="6313.A0A158P6P1"/>
<name>A0A158P6P1_ANGCA</name>
<protein>
    <submittedName>
        <fullName evidence="3">Uncharacterized protein</fullName>
    </submittedName>
</protein>
<feature type="compositionally biased region" description="Basic and acidic residues" evidence="1">
    <location>
        <begin position="95"/>
        <end position="109"/>
    </location>
</feature>
<evidence type="ECO:0000313" key="2">
    <source>
        <dbReference type="Proteomes" id="UP000035642"/>
    </source>
</evidence>
<evidence type="ECO:0000313" key="3">
    <source>
        <dbReference type="WBParaSite" id="ACAC_0000132401-mRNA-1"/>
    </source>
</evidence>
<dbReference type="WBParaSite" id="ACAC_0000132401-mRNA-1">
    <property type="protein sequence ID" value="ACAC_0000132401-mRNA-1"/>
    <property type="gene ID" value="ACAC_0000132401"/>
</dbReference>
<reference evidence="2" key="1">
    <citation type="submission" date="2012-09" db="EMBL/GenBank/DDBJ databases">
        <authorList>
            <person name="Martin A.A."/>
        </authorList>
    </citation>
    <scope>NUCLEOTIDE SEQUENCE</scope>
</reference>